<evidence type="ECO:0000313" key="2">
    <source>
        <dbReference type="EnsemblPlants" id="OMERI01G08890.1"/>
    </source>
</evidence>
<dbReference type="AlphaFoldDB" id="A0A0E0BZS5"/>
<dbReference type="Proteomes" id="UP000008021">
    <property type="component" value="Chromosome 1"/>
</dbReference>
<reference evidence="2" key="1">
    <citation type="submission" date="2015-04" db="UniProtKB">
        <authorList>
            <consortium name="EnsemblPlants"/>
        </authorList>
    </citation>
    <scope>IDENTIFICATION</scope>
</reference>
<feature type="domain" description="DUF1618" evidence="1">
    <location>
        <begin position="211"/>
        <end position="342"/>
    </location>
</feature>
<dbReference type="EnsemblPlants" id="OMERI01G08890.1">
    <property type="protein sequence ID" value="OMERI01G08890.1"/>
    <property type="gene ID" value="OMERI01G08890"/>
</dbReference>
<dbReference type="eggNOG" id="ENOG502R1GF">
    <property type="taxonomic scope" value="Eukaryota"/>
</dbReference>
<organism evidence="2">
    <name type="scientific">Oryza meridionalis</name>
    <dbReference type="NCBI Taxonomy" id="40149"/>
    <lineage>
        <taxon>Eukaryota</taxon>
        <taxon>Viridiplantae</taxon>
        <taxon>Streptophyta</taxon>
        <taxon>Embryophyta</taxon>
        <taxon>Tracheophyta</taxon>
        <taxon>Spermatophyta</taxon>
        <taxon>Magnoliopsida</taxon>
        <taxon>Liliopsida</taxon>
        <taxon>Poales</taxon>
        <taxon>Poaceae</taxon>
        <taxon>BOP clade</taxon>
        <taxon>Oryzoideae</taxon>
        <taxon>Oryzeae</taxon>
        <taxon>Oryzinae</taxon>
        <taxon>Oryza</taxon>
    </lineage>
</organism>
<dbReference type="InterPro" id="IPR011676">
    <property type="entry name" value="DUF1618"/>
</dbReference>
<dbReference type="Gramene" id="OMERI01G08890.1">
    <property type="protein sequence ID" value="OMERI01G08890.1"/>
    <property type="gene ID" value="OMERI01G08890"/>
</dbReference>
<dbReference type="PANTHER" id="PTHR33086:SF44">
    <property type="entry name" value="OS03G0683600 PROTEIN"/>
    <property type="match status" value="1"/>
</dbReference>
<evidence type="ECO:0000313" key="3">
    <source>
        <dbReference type="Proteomes" id="UP000008021"/>
    </source>
</evidence>
<name>A0A0E0BZS5_9ORYZ</name>
<dbReference type="PANTHER" id="PTHR33086">
    <property type="entry name" value="OS05G0468200 PROTEIN-RELATED"/>
    <property type="match status" value="1"/>
</dbReference>
<reference evidence="2" key="2">
    <citation type="submission" date="2018-05" db="EMBL/GenBank/DDBJ databases">
        <title>OmerRS3 (Oryza meridionalis Reference Sequence Version 3).</title>
        <authorList>
            <person name="Zhang J."/>
            <person name="Kudrna D."/>
            <person name="Lee S."/>
            <person name="Talag J."/>
            <person name="Welchert J."/>
            <person name="Wing R.A."/>
        </authorList>
    </citation>
    <scope>NUCLEOTIDE SEQUENCE [LARGE SCALE GENOMIC DNA]</scope>
    <source>
        <strain evidence="2">cv. OR44</strain>
    </source>
</reference>
<accession>A0A0E0BZS5</accession>
<dbReference type="HOGENOM" id="CLU_028076_1_1_1"/>
<dbReference type="Pfam" id="PF07762">
    <property type="entry name" value="DUF1618"/>
    <property type="match status" value="1"/>
</dbReference>
<sequence length="426" mass="46295">MGPPLLPSTSWVILSREVYACGDGDGGGGILLPEGADLALQLAAPPRVSKLAVSRRITPAKVNPFAKWKSFVIAIDPSAGLVLLLAPPPPGPGPGELRSFTDVDGKVHTYHVTTMPTQRYFVCDIAARTAYYLPDPEGCVFNNDLSIIAAPGGGGKYLVVEFKFIVGGDKATLLCFSSETGLWEKKPVNNPLPRWIWRCFDVGSYAGKLYWVDTAAGLLFCDPFVDEPHMEYVPLPRVELPPEHDEDCHGCDYCAERAFVSRRCVQLSDCKFRCVEMGSASDGATTMVSMHTLVDPGTKVWTLEYAVSFADIWASESYKAAGLPEKAPVLALVHPKNPDVVYFFVEDQLVGVDLRAKEVLEYETHKMTVPENARVFPYGLHPMVLPPALSAGLSKEGATSACDNQLDVGILDLSNVRILEFSSPAS</sequence>
<evidence type="ECO:0000259" key="1">
    <source>
        <dbReference type="Pfam" id="PF07762"/>
    </source>
</evidence>
<proteinExistence type="predicted"/>
<protein>
    <recommendedName>
        <fullName evidence="1">DUF1618 domain-containing protein</fullName>
    </recommendedName>
</protein>
<keyword evidence="3" id="KW-1185">Reference proteome</keyword>